<proteinExistence type="predicted"/>
<dbReference type="EMBL" id="BK015211">
    <property type="protein sequence ID" value="DAD96156.1"/>
    <property type="molecule type" value="Genomic_DNA"/>
</dbReference>
<reference evidence="1" key="1">
    <citation type="journal article" date="2021" name="Proc. Natl. Acad. Sci. U.S.A.">
        <title>A Catalog of Tens of Thousands of Viruses from Human Metagenomes Reveals Hidden Associations with Chronic Diseases.</title>
        <authorList>
            <person name="Tisza M.J."/>
            <person name="Buck C.B."/>
        </authorList>
    </citation>
    <scope>NUCLEOTIDE SEQUENCE</scope>
    <source>
        <strain evidence="1">CthcR2</strain>
    </source>
</reference>
<evidence type="ECO:0000313" key="1">
    <source>
        <dbReference type="EMBL" id="DAD96156.1"/>
    </source>
</evidence>
<sequence>MEAKKYCWLLKLSYVTDDGNYTVSYVNVFDSTKKEVMYIVDKYRKDFVVVHVYKLQPAL</sequence>
<organism evidence="1">
    <name type="scientific">Microviridae sp. cthcR2</name>
    <dbReference type="NCBI Taxonomy" id="2826741"/>
    <lineage>
        <taxon>Viruses</taxon>
        <taxon>Monodnaviria</taxon>
        <taxon>Sangervirae</taxon>
        <taxon>Phixviricota</taxon>
        <taxon>Malgrandaviricetes</taxon>
        <taxon>Petitvirales</taxon>
        <taxon>Microviridae</taxon>
    </lineage>
</organism>
<name>A0A8S5NP57_9VIRU</name>
<protein>
    <submittedName>
        <fullName evidence="1">Uncharacterized protein</fullName>
    </submittedName>
</protein>
<accession>A0A8S5NP57</accession>